<dbReference type="EMBL" id="LGUC01000001">
    <property type="protein sequence ID" value="KPN30829.1"/>
    <property type="molecule type" value="Genomic_DNA"/>
</dbReference>
<reference evidence="4" key="1">
    <citation type="submission" date="2013-11" db="EMBL/GenBank/DDBJ databases">
        <authorList>
            <person name="Hoang H.T."/>
            <person name="Killian M.L."/>
            <person name="Madson D.M."/>
            <person name="Arruda P.H.E."/>
            <person name="Sun D."/>
            <person name="Schwartz K.J."/>
            <person name="Yoon K."/>
        </authorList>
    </citation>
    <scope>NUCLEOTIDE SEQUENCE [LARGE SCALE GENOMIC DNA]</scope>
    <source>
        <strain evidence="4">CDK2</strain>
    </source>
</reference>
<dbReference type="Proteomes" id="UP000050535">
    <property type="component" value="Unassembled WGS sequence"/>
</dbReference>
<dbReference type="AlphaFoldDB" id="A0A0P7I207"/>
<evidence type="ECO:0000259" key="2">
    <source>
        <dbReference type="Pfam" id="PF23995"/>
    </source>
</evidence>
<evidence type="ECO:0000256" key="1">
    <source>
        <dbReference type="SAM" id="Phobius"/>
    </source>
</evidence>
<keyword evidence="1" id="KW-0472">Membrane</keyword>
<organism evidence="3 4">
    <name type="scientific">Halolamina pelagica</name>
    <dbReference type="NCBI Taxonomy" id="699431"/>
    <lineage>
        <taxon>Archaea</taxon>
        <taxon>Methanobacteriati</taxon>
        <taxon>Methanobacteriota</taxon>
        <taxon>Stenosarchaea group</taxon>
        <taxon>Halobacteria</taxon>
        <taxon>Halobacteriales</taxon>
        <taxon>Haloferacaceae</taxon>
    </lineage>
</organism>
<dbReference type="STRING" id="699431.SY89_01569"/>
<sequence length="65" mass="7256">MVISTLVVGTFVADLFEFEARQVEARNNLDIEKPKGAITASLLALLYALYISLFWVIKGPWEAIV</sequence>
<dbReference type="InterPro" id="IPR055737">
    <property type="entry name" value="DUF7313"/>
</dbReference>
<proteinExistence type="predicted"/>
<name>A0A0P7I207_9EURY</name>
<evidence type="ECO:0000313" key="4">
    <source>
        <dbReference type="Proteomes" id="UP000050535"/>
    </source>
</evidence>
<evidence type="ECO:0000313" key="3">
    <source>
        <dbReference type="EMBL" id="KPN30829.1"/>
    </source>
</evidence>
<keyword evidence="1" id="KW-1133">Transmembrane helix</keyword>
<feature type="transmembrane region" description="Helical" evidence="1">
    <location>
        <begin position="36"/>
        <end position="57"/>
    </location>
</feature>
<keyword evidence="1" id="KW-0812">Transmembrane</keyword>
<feature type="domain" description="DUF7313" evidence="2">
    <location>
        <begin position="1"/>
        <end position="65"/>
    </location>
</feature>
<protein>
    <recommendedName>
        <fullName evidence="2">DUF7313 domain-containing protein</fullName>
    </recommendedName>
</protein>
<comment type="caution">
    <text evidence="3">The sequence shown here is derived from an EMBL/GenBank/DDBJ whole genome shotgun (WGS) entry which is preliminary data.</text>
</comment>
<accession>A0A0P7I207</accession>
<keyword evidence="4" id="KW-1185">Reference proteome</keyword>
<gene>
    <name evidence="3" type="ORF">SY89_01569</name>
</gene>
<dbReference type="Pfam" id="PF23995">
    <property type="entry name" value="DUF7313"/>
    <property type="match status" value="1"/>
</dbReference>